<dbReference type="RefSeq" id="WP_089738628.1">
    <property type="nucleotide sequence ID" value="NZ_FOGL01000001.1"/>
</dbReference>
<evidence type="ECO:0000313" key="2">
    <source>
        <dbReference type="Proteomes" id="UP000199687"/>
    </source>
</evidence>
<accession>A0A1H9M1Z2</accession>
<gene>
    <name evidence="1" type="ORF">SAMN04487944_101508</name>
</gene>
<dbReference type="Gene3D" id="3.40.50.150">
    <property type="entry name" value="Vaccinia Virus protein VP39"/>
    <property type="match status" value="1"/>
</dbReference>
<sequence>MLSKRLKRVADYLQHPVYFADIGSDHAYLPCYICREDPEAKAIAGEVNDGPYNRAKKTVEENELTDRIQVRKGNGLEIISPKDLLNQITIAGMGGKLIRSILDKDKEKLMNVTRLILQPNIDADLLRGWLVNNYYHIAAEEILEEDGYIYEILVADKVNEKAVLTEKERLFGPKLLMERNKVFLKKWKSEREKRIKLLESMKKAKQVPSDKIAHWEKEIQMIEEVISPYD</sequence>
<dbReference type="SUPFAM" id="SSF53335">
    <property type="entry name" value="S-adenosyl-L-methionine-dependent methyltransferases"/>
    <property type="match status" value="1"/>
</dbReference>
<dbReference type="PANTHER" id="PTHR38451:SF1">
    <property type="entry name" value="TRNA (ADENINE(22)-N(1))-METHYLTRANSFERASE"/>
    <property type="match status" value="1"/>
</dbReference>
<dbReference type="OrthoDB" id="5881184at2"/>
<dbReference type="STRING" id="531814.SAMN04487944_101508"/>
<keyword evidence="1" id="KW-0808">Transferase</keyword>
<dbReference type="EMBL" id="FOGL01000001">
    <property type="protein sequence ID" value="SER17505.1"/>
    <property type="molecule type" value="Genomic_DNA"/>
</dbReference>
<proteinExistence type="predicted"/>
<dbReference type="GO" id="GO:0160105">
    <property type="term" value="F:tRNA (adenine(22)-N1)-methyltransferase activity"/>
    <property type="evidence" value="ECO:0007669"/>
    <property type="project" value="InterPro"/>
</dbReference>
<dbReference type="Pfam" id="PF04816">
    <property type="entry name" value="TrmK"/>
    <property type="match status" value="1"/>
</dbReference>
<organism evidence="1 2">
    <name type="scientific">Gracilibacillus ureilyticus</name>
    <dbReference type="NCBI Taxonomy" id="531814"/>
    <lineage>
        <taxon>Bacteria</taxon>
        <taxon>Bacillati</taxon>
        <taxon>Bacillota</taxon>
        <taxon>Bacilli</taxon>
        <taxon>Bacillales</taxon>
        <taxon>Bacillaceae</taxon>
        <taxon>Gracilibacillus</taxon>
    </lineage>
</organism>
<dbReference type="Gene3D" id="1.10.287.1890">
    <property type="match status" value="1"/>
</dbReference>
<dbReference type="PANTHER" id="PTHR38451">
    <property type="entry name" value="TRNA (ADENINE(22)-N(1))-METHYLTRANSFERASE"/>
    <property type="match status" value="1"/>
</dbReference>
<reference evidence="1 2" key="1">
    <citation type="submission" date="2016-10" db="EMBL/GenBank/DDBJ databases">
        <authorList>
            <person name="de Groot N.N."/>
        </authorList>
    </citation>
    <scope>NUCLEOTIDE SEQUENCE [LARGE SCALE GENOMIC DNA]</scope>
    <source>
        <strain evidence="1 2">CGMCC 1.7727</strain>
    </source>
</reference>
<dbReference type="InterPro" id="IPR006901">
    <property type="entry name" value="TrmK"/>
</dbReference>
<dbReference type="Proteomes" id="UP000199687">
    <property type="component" value="Unassembled WGS sequence"/>
</dbReference>
<evidence type="ECO:0000313" key="1">
    <source>
        <dbReference type="EMBL" id="SER17505.1"/>
    </source>
</evidence>
<dbReference type="InterPro" id="IPR029063">
    <property type="entry name" value="SAM-dependent_MTases_sf"/>
</dbReference>
<keyword evidence="1" id="KW-0489">Methyltransferase</keyword>
<dbReference type="AlphaFoldDB" id="A0A1H9M1Z2"/>
<dbReference type="GO" id="GO:0032259">
    <property type="term" value="P:methylation"/>
    <property type="evidence" value="ECO:0007669"/>
    <property type="project" value="UniProtKB-KW"/>
</dbReference>
<dbReference type="PIRSF" id="PIRSF018637">
    <property type="entry name" value="TrmK"/>
    <property type="match status" value="1"/>
</dbReference>
<name>A0A1H9M1Z2_9BACI</name>
<keyword evidence="2" id="KW-1185">Reference proteome</keyword>
<protein>
    <submittedName>
        <fullName evidence="1">tRNA (Adenine22-N1)-methyltransferase</fullName>
    </submittedName>
</protein>